<dbReference type="SUPFAM" id="SSF48452">
    <property type="entry name" value="TPR-like"/>
    <property type="match status" value="1"/>
</dbReference>
<dbReference type="EMBL" id="CM000644">
    <property type="protein sequence ID" value="EED90623.1"/>
    <property type="molecule type" value="Genomic_DNA"/>
</dbReference>
<reference evidence="3 4" key="1">
    <citation type="journal article" date="2004" name="Science">
        <title>The genome of the diatom Thalassiosira pseudonana: ecology, evolution, and metabolism.</title>
        <authorList>
            <person name="Armbrust E.V."/>
            <person name="Berges J.A."/>
            <person name="Bowler C."/>
            <person name="Green B.R."/>
            <person name="Martinez D."/>
            <person name="Putnam N.H."/>
            <person name="Zhou S."/>
            <person name="Allen A.E."/>
            <person name="Apt K.E."/>
            <person name="Bechner M."/>
            <person name="Brzezinski M.A."/>
            <person name="Chaal B.K."/>
            <person name="Chiovitti A."/>
            <person name="Davis A.K."/>
            <person name="Demarest M.S."/>
            <person name="Detter J.C."/>
            <person name="Glavina T."/>
            <person name="Goodstein D."/>
            <person name="Hadi M.Z."/>
            <person name="Hellsten U."/>
            <person name="Hildebrand M."/>
            <person name="Jenkins B.D."/>
            <person name="Jurka J."/>
            <person name="Kapitonov V.V."/>
            <person name="Kroger N."/>
            <person name="Lau W.W."/>
            <person name="Lane T.W."/>
            <person name="Larimer F.W."/>
            <person name="Lippmeier J.C."/>
            <person name="Lucas S."/>
            <person name="Medina M."/>
            <person name="Montsant A."/>
            <person name="Obornik M."/>
            <person name="Parker M.S."/>
            <person name="Palenik B."/>
            <person name="Pazour G.J."/>
            <person name="Richardson P.M."/>
            <person name="Rynearson T.A."/>
            <person name="Saito M.A."/>
            <person name="Schwartz D.C."/>
            <person name="Thamatrakoln K."/>
            <person name="Valentin K."/>
            <person name="Vardi A."/>
            <person name="Wilkerson F.P."/>
            <person name="Rokhsar D.S."/>
        </authorList>
    </citation>
    <scope>NUCLEOTIDE SEQUENCE [LARGE SCALE GENOMIC DNA]</scope>
    <source>
        <strain evidence="3 4">CCMP1335</strain>
    </source>
</reference>
<proteinExistence type="predicted"/>
<evidence type="ECO:0000259" key="2">
    <source>
        <dbReference type="Pfam" id="PF13191"/>
    </source>
</evidence>
<name>B8C6S8_THAPS</name>
<feature type="compositionally biased region" description="Polar residues" evidence="1">
    <location>
        <begin position="418"/>
        <end position="435"/>
    </location>
</feature>
<dbReference type="PANTHER" id="PTHR43642">
    <property type="entry name" value="HYBRID SIGNAL TRANSDUCTION HISTIDINE KINASE G"/>
    <property type="match status" value="1"/>
</dbReference>
<dbReference type="Proteomes" id="UP000001449">
    <property type="component" value="Chromosome 8"/>
</dbReference>
<reference evidence="3 4" key="2">
    <citation type="journal article" date="2008" name="Nature">
        <title>The Phaeodactylum genome reveals the evolutionary history of diatom genomes.</title>
        <authorList>
            <person name="Bowler C."/>
            <person name="Allen A.E."/>
            <person name="Badger J.H."/>
            <person name="Grimwood J."/>
            <person name="Jabbari K."/>
            <person name="Kuo A."/>
            <person name="Maheswari U."/>
            <person name="Martens C."/>
            <person name="Maumus F."/>
            <person name="Otillar R.P."/>
            <person name="Rayko E."/>
            <person name="Salamov A."/>
            <person name="Vandepoele K."/>
            <person name="Beszteri B."/>
            <person name="Gruber A."/>
            <person name="Heijde M."/>
            <person name="Katinka M."/>
            <person name="Mock T."/>
            <person name="Valentin K."/>
            <person name="Verret F."/>
            <person name="Berges J.A."/>
            <person name="Brownlee C."/>
            <person name="Cadoret J.P."/>
            <person name="Chiovitti A."/>
            <person name="Choi C.J."/>
            <person name="Coesel S."/>
            <person name="De Martino A."/>
            <person name="Detter J.C."/>
            <person name="Durkin C."/>
            <person name="Falciatore A."/>
            <person name="Fournet J."/>
            <person name="Haruta M."/>
            <person name="Huysman M.J."/>
            <person name="Jenkins B.D."/>
            <person name="Jiroutova K."/>
            <person name="Jorgensen R.E."/>
            <person name="Joubert Y."/>
            <person name="Kaplan A."/>
            <person name="Kroger N."/>
            <person name="Kroth P.G."/>
            <person name="La Roche J."/>
            <person name="Lindquist E."/>
            <person name="Lommer M."/>
            <person name="Martin-Jezequel V."/>
            <person name="Lopez P.J."/>
            <person name="Lucas S."/>
            <person name="Mangogna M."/>
            <person name="McGinnis K."/>
            <person name="Medlin L.K."/>
            <person name="Montsant A."/>
            <person name="Oudot-Le Secq M.P."/>
            <person name="Napoli C."/>
            <person name="Obornik M."/>
            <person name="Parker M.S."/>
            <person name="Petit J.L."/>
            <person name="Porcel B.M."/>
            <person name="Poulsen N."/>
            <person name="Robison M."/>
            <person name="Rychlewski L."/>
            <person name="Rynearson T.A."/>
            <person name="Schmutz J."/>
            <person name="Shapiro H."/>
            <person name="Siaut M."/>
            <person name="Stanley M."/>
            <person name="Sussman M.R."/>
            <person name="Taylor A.R."/>
            <person name="Vardi A."/>
            <person name="von Dassow P."/>
            <person name="Vyverman W."/>
            <person name="Willis A."/>
            <person name="Wyrwicz L.S."/>
            <person name="Rokhsar D.S."/>
            <person name="Weissenbach J."/>
            <person name="Armbrust E.V."/>
            <person name="Green B.R."/>
            <person name="Van de Peer Y."/>
            <person name="Grigoriev I.V."/>
        </authorList>
    </citation>
    <scope>NUCLEOTIDE SEQUENCE [LARGE SCALE GENOMIC DNA]</scope>
    <source>
        <strain evidence="3 4">CCMP1335</strain>
    </source>
</reference>
<dbReference type="PaxDb" id="35128-Thaps23738"/>
<dbReference type="InterPro" id="IPR041664">
    <property type="entry name" value="AAA_16"/>
</dbReference>
<feature type="region of interest" description="Disordered" evidence="1">
    <location>
        <begin position="741"/>
        <end position="762"/>
    </location>
</feature>
<dbReference type="RefSeq" id="XP_002291772.1">
    <property type="nucleotide sequence ID" value="XM_002291736.1"/>
</dbReference>
<feature type="compositionally biased region" description="Polar residues" evidence="1">
    <location>
        <begin position="744"/>
        <end position="762"/>
    </location>
</feature>
<feature type="domain" description="Orc1-like AAA ATPase" evidence="2">
    <location>
        <begin position="840"/>
        <end position="1022"/>
    </location>
</feature>
<dbReference type="InParanoid" id="B8C6S8"/>
<protein>
    <recommendedName>
        <fullName evidence="2">Orc1-like AAA ATPase domain-containing protein</fullName>
    </recommendedName>
</protein>
<sequence length="1816" mass="201774">MSYGEGGENTQPILLAFRSNASDDEDAESIIQKEIADYGLRDVIHQSTVEGVDKDSFVPSTHIEIDGAMVQTISSPSATHFDTSSVLVFDNLVSESLRGRLLNVIKGNPEYYSELEDGWDDTELGPNPKRWVRGGLMDVVGDSSAENNYTADGNCWGLTDEAIIDICFNEHSAIAEFESILSQLFSDFIVSRLPEAVLGECVSPLTGNAPTHGDIFDYHIDADPLQVPPSPWADVFGRYPNRSNGKPRFMSCLLYLNDEWNGKEWEAPTKFLDPPTQQTYEVMPAPGRCVLMDQDISHQVVAPSLEAGKRPRYSLVWKLILHPKQSEQNMKDLTGGRSWPDPKDLSFVLVGRRAESLTSVGGLFDVNTSGHGGWGGGTQGPPEKTMKKIRRGGDPAQRPTKIRVQILRLGRILSNQSILHDNTSNGDSHSSNTGQLFEEPYMENFGPTPPPGQQKERLSLHGSSLSTSSSDGEPVDVMPQTSDRSIPESFQPGICIPLRQWMQCETDLGYQSVQLHKETLLRKTTVAYAVSELLIYIMKYNPVYPNESSFARRSSYPSAGGIIIGKMNCILYQPLNTNHLCISPSRPPACKMDNFVVRVFPSAERNAGSQSWNNIEGVDMIAPALSLQIILPFISNDFFNVDNRQDEGGEETQDMGFNLDVDIGSDLPYENAALSSGGGVDRSDELLSCHLFGALVYELFSTLNPYLAVSASVVENNADCLGEPSKKKSMQSSSSFSLALQMSHTSQTTNSDDSRESVMQSQMQQAKYHSLQELGFPTSISWLVRDLLDCGWVEQLQSDNSYPSLRVASRDLHMLVRDPTRFLFGYRYGGSTTLQVNKDKLYGRDRESSLITDIFCRVSLSGTSEALLIGGYSGSGKSRIVQSIFDQVACAGGYIISQKFDEQLRESALSAVLAAFDKLCLLIAEKNSPQDIQNAVNDLVTVFGPQLSSLVKVLPNINILLQGASNAKSDDHRQPNQAFYDLDDTSNLNSIKFILQMFMRVVSSSSRPVMLFLDDLQWADSSLDIVHSILSDIGGSSCVFFVGTYRDNEVKSQPNHPLYQFIRNLHSSNVNSTVLYLDGLQQDDLNELVSDALGIFPRLCLSLSAEIHRKTKGNPLFVSEFLGSLVHRGLLQFSVKEGHWVWDEEKINAEDMTENVIHLVTTKMSDLPADTKTTLMIASCFGSKIHSNIISLLNSTSKYSFFTSELNNAVAGGYMVEDRLDYRFVHDKIREASYRLIQANEQKKFHFDIGMLMFYSGDYDRMDDTNSFVIADQISYGLDMIVYPPQRHTFAEFFRSAALKAMKISSFTSAKSYARAAESLLPTDCFNDSSYHLSMKILTVLGKACSACGDVDEAKNALSKILTNGRSLEVKLDAYYYMIQLMIAQQEMEQAYESCSDVLSQLGETIPSAVDQIQVSAMISGIGQSLGKMSDSEVLGMSEMDDSRMISLVHFYDQIASVSFFANQKMFVFYSCKLVTLSLEHGISKFTAKSLVQYGAVASGNDGYRYGRLALSLLQRFDTNDQLPAVYVTFYGYTAVRFEPIQACAAQLKRGFEIGMSIGETANGEDDILSSCSGGANLSALKIEAEYILKLMEAHSQDLAKSYMKLHHQTIAVLISRDSSTDDQEAEQGASKVMELSEALVFHRAMRSFYMGHYDRCLFHTEKFGNINGGVSALKGMMLLFYQGVASFHTTKRVRRYTLKATSVHSINVLRKAAEDSKWNWQNKVALLEAELFSSENNFDDAKVAYNSAIALSRSSKFVHEEGLSCELAANHYKKHGDISTARQYYLQAKHCYNDWGSKVKGELMDQKLEMMNICM</sequence>
<dbReference type="STRING" id="35128.B8C6S8"/>
<dbReference type="Gene3D" id="3.40.50.300">
    <property type="entry name" value="P-loop containing nucleotide triphosphate hydrolases"/>
    <property type="match status" value="1"/>
</dbReference>
<evidence type="ECO:0000313" key="4">
    <source>
        <dbReference type="Proteomes" id="UP000001449"/>
    </source>
</evidence>
<accession>B8C6S8</accession>
<dbReference type="GeneID" id="7450149"/>
<evidence type="ECO:0000256" key="1">
    <source>
        <dbReference type="SAM" id="MobiDB-lite"/>
    </source>
</evidence>
<gene>
    <name evidence="3" type="ORF">THAPSDRAFT_23738</name>
</gene>
<organism evidence="3 4">
    <name type="scientific">Thalassiosira pseudonana</name>
    <name type="common">Marine diatom</name>
    <name type="synonym">Cyclotella nana</name>
    <dbReference type="NCBI Taxonomy" id="35128"/>
    <lineage>
        <taxon>Eukaryota</taxon>
        <taxon>Sar</taxon>
        <taxon>Stramenopiles</taxon>
        <taxon>Ochrophyta</taxon>
        <taxon>Bacillariophyta</taxon>
        <taxon>Coscinodiscophyceae</taxon>
        <taxon>Thalassiosirophycidae</taxon>
        <taxon>Thalassiosirales</taxon>
        <taxon>Thalassiosiraceae</taxon>
        <taxon>Thalassiosira</taxon>
    </lineage>
</organism>
<keyword evidence="4" id="KW-1185">Reference proteome</keyword>
<feature type="region of interest" description="Disordered" evidence="1">
    <location>
        <begin position="418"/>
        <end position="486"/>
    </location>
</feature>
<dbReference type="SUPFAM" id="SSF52540">
    <property type="entry name" value="P-loop containing nucleoside triphosphate hydrolases"/>
    <property type="match status" value="1"/>
</dbReference>
<dbReference type="InterPro" id="IPR053159">
    <property type="entry name" value="Hybrid_Histidine_Kinase"/>
</dbReference>
<feature type="compositionally biased region" description="Low complexity" evidence="1">
    <location>
        <begin position="460"/>
        <end position="470"/>
    </location>
</feature>
<dbReference type="HOGENOM" id="CLU_001993_2_0_1"/>
<dbReference type="Pfam" id="PF13191">
    <property type="entry name" value="AAA_16"/>
    <property type="match status" value="1"/>
</dbReference>
<dbReference type="Gene3D" id="2.60.120.620">
    <property type="entry name" value="q2cbj1_9rhob like domain"/>
    <property type="match status" value="1"/>
</dbReference>
<dbReference type="InterPro" id="IPR011990">
    <property type="entry name" value="TPR-like_helical_dom_sf"/>
</dbReference>
<dbReference type="eggNOG" id="ENOG502RUK6">
    <property type="taxonomic scope" value="Eukaryota"/>
</dbReference>
<dbReference type="InterPro" id="IPR027417">
    <property type="entry name" value="P-loop_NTPase"/>
</dbReference>
<dbReference type="KEGG" id="tps:THAPSDRAFT_23738"/>
<evidence type="ECO:0000313" key="3">
    <source>
        <dbReference type="EMBL" id="EED90623.1"/>
    </source>
</evidence>
<dbReference type="PANTHER" id="PTHR43642:SF1">
    <property type="entry name" value="HYBRID SIGNAL TRANSDUCTION HISTIDINE KINASE G"/>
    <property type="match status" value="1"/>
</dbReference>